<dbReference type="OrthoDB" id="4250472at2"/>
<dbReference type="EMBL" id="LAQS01000060">
    <property type="protein sequence ID" value="KKZ70381.1"/>
    <property type="molecule type" value="Genomic_DNA"/>
</dbReference>
<dbReference type="Proteomes" id="UP000265325">
    <property type="component" value="Unassembled WGS sequence"/>
</dbReference>
<accession>A0A2P2GFW1</accession>
<keyword evidence="3" id="KW-1185">Reference proteome</keyword>
<comment type="caution">
    <text evidence="2">The sequence shown here is derived from an EMBL/GenBank/DDBJ whole genome shotgun (WGS) entry which is preliminary data.</text>
</comment>
<dbReference type="AlphaFoldDB" id="A0A2P2GFW1"/>
<protein>
    <submittedName>
        <fullName evidence="2">Uncharacterized protein</fullName>
    </submittedName>
</protein>
<reference evidence="2 3" key="1">
    <citation type="submission" date="2015-05" db="EMBL/GenBank/DDBJ databases">
        <title>Draft Genome assembly of Streptomyces showdoensis.</title>
        <authorList>
            <person name="Thapa K.K."/>
            <person name="Metsa-Ketela M."/>
        </authorList>
    </citation>
    <scope>NUCLEOTIDE SEQUENCE [LARGE SCALE GENOMIC DNA]</scope>
    <source>
        <strain evidence="2 3">ATCC 15227</strain>
    </source>
</reference>
<proteinExistence type="predicted"/>
<evidence type="ECO:0000256" key="1">
    <source>
        <dbReference type="SAM" id="MobiDB-lite"/>
    </source>
</evidence>
<dbReference type="RefSeq" id="WP_046911042.1">
    <property type="nucleotide sequence ID" value="NZ_BAAAXG010000012.1"/>
</dbReference>
<sequence>MTSSETADDGSVPATRAGDRVERTGIALVHEGEYIVPAPGSEAVVDRRSDAGQVVHYHFPVEVEVVGTLQDHHVRRIAAHVFEELDRELGSRG</sequence>
<name>A0A2P2GFW1_STREW</name>
<gene>
    <name evidence="2" type="ORF">VO63_29120</name>
</gene>
<organism evidence="2 3">
    <name type="scientific">Streptomyces showdoensis</name>
    <dbReference type="NCBI Taxonomy" id="68268"/>
    <lineage>
        <taxon>Bacteria</taxon>
        <taxon>Bacillati</taxon>
        <taxon>Actinomycetota</taxon>
        <taxon>Actinomycetes</taxon>
        <taxon>Kitasatosporales</taxon>
        <taxon>Streptomycetaceae</taxon>
        <taxon>Streptomyces</taxon>
    </lineage>
</organism>
<evidence type="ECO:0000313" key="3">
    <source>
        <dbReference type="Proteomes" id="UP000265325"/>
    </source>
</evidence>
<feature type="region of interest" description="Disordered" evidence="1">
    <location>
        <begin position="1"/>
        <end position="21"/>
    </location>
</feature>
<evidence type="ECO:0000313" key="2">
    <source>
        <dbReference type="EMBL" id="KKZ70381.1"/>
    </source>
</evidence>